<dbReference type="PATRIC" id="fig|1405.8.peg.4681"/>
<reference evidence="2 4" key="2">
    <citation type="submission" date="2018-08" db="EMBL/GenBank/DDBJ databases">
        <title>Bacillus clarus sp. nov. strain PS00077A.</title>
        <authorList>
            <person name="Mendez Acevedo M."/>
            <person name="Carroll L."/>
            <person name="Mukherjee M."/>
            <person name="Wiedmann M."/>
            <person name="Kovac J."/>
        </authorList>
    </citation>
    <scope>NUCLEOTIDE SEQUENCE [LARGE SCALE GENOMIC DNA]</scope>
    <source>
        <strain evidence="2 4">PS00077A</strain>
    </source>
</reference>
<protein>
    <submittedName>
        <fullName evidence="1">Uncharacterized protein</fullName>
    </submittedName>
</protein>
<dbReference type="Proteomes" id="UP000029389">
    <property type="component" value="Unassembled WGS sequence"/>
</dbReference>
<reference evidence="1 3" key="1">
    <citation type="submission" date="2014-04" db="EMBL/GenBank/DDBJ databases">
        <authorList>
            <person name="Bishop-Lilly K.A."/>
            <person name="Broomall S.M."/>
            <person name="Chain P.S."/>
            <person name="Chertkov O."/>
            <person name="Coyne S.R."/>
            <person name="Daligault H.E."/>
            <person name="Davenport K.W."/>
            <person name="Erkkila T."/>
            <person name="Frey K.G."/>
            <person name="Gibbons H.S."/>
            <person name="Gu W."/>
            <person name="Jaissle J."/>
            <person name="Johnson S.L."/>
            <person name="Koroleva G.I."/>
            <person name="Ladner J.T."/>
            <person name="Lo C.-C."/>
            <person name="Minogue T.D."/>
            <person name="Munk C."/>
            <person name="Palacios G.F."/>
            <person name="Redden C.L."/>
            <person name="Rosenzweig C.N."/>
            <person name="Scholz M.B."/>
            <person name="Teshima H."/>
            <person name="Xu Y."/>
        </authorList>
    </citation>
    <scope>NUCLEOTIDE SEQUENCE [LARGE SCALE GENOMIC DNA]</scope>
    <source>
        <strain evidence="1 3">BHP</strain>
    </source>
</reference>
<dbReference type="EMBL" id="QVOD01000023">
    <property type="protein sequence ID" value="RFT65668.1"/>
    <property type="molecule type" value="Genomic_DNA"/>
</dbReference>
<evidence type="ECO:0000313" key="3">
    <source>
        <dbReference type="Proteomes" id="UP000029389"/>
    </source>
</evidence>
<name>A0A090YXA2_9BACI</name>
<dbReference type="RefSeq" id="WP_042983411.1">
    <property type="nucleotide sequence ID" value="NZ_JMQC01000008.1"/>
</dbReference>
<sequence>MKSINVNGNIYHIESVPFEDKSEQDEEGYYEYFYKGVDLSFHSDKEIIKARIYDEEEIIYFLKNPILAFDKDFEAIKVYIIKEYDVNKFKIPGGEKAYIEL</sequence>
<evidence type="ECO:0000313" key="4">
    <source>
        <dbReference type="Proteomes" id="UP000264294"/>
    </source>
</evidence>
<proteinExistence type="predicted"/>
<gene>
    <name evidence="2" type="ORF">D0U04_18095</name>
    <name evidence="1" type="ORF">DJ93_4545</name>
</gene>
<evidence type="ECO:0000313" key="1">
    <source>
        <dbReference type="EMBL" id="KFN02738.1"/>
    </source>
</evidence>
<evidence type="ECO:0000313" key="2">
    <source>
        <dbReference type="EMBL" id="RFT65668.1"/>
    </source>
</evidence>
<accession>A0A090YXA2</accession>
<dbReference type="Proteomes" id="UP000264294">
    <property type="component" value="Unassembled WGS sequence"/>
</dbReference>
<organism evidence="1 3">
    <name type="scientific">Bacillus clarus</name>
    <dbReference type="NCBI Taxonomy" id="2338372"/>
    <lineage>
        <taxon>Bacteria</taxon>
        <taxon>Bacillati</taxon>
        <taxon>Bacillota</taxon>
        <taxon>Bacilli</taxon>
        <taxon>Bacillales</taxon>
        <taxon>Bacillaceae</taxon>
        <taxon>Bacillus</taxon>
        <taxon>Bacillus cereus group</taxon>
    </lineage>
</organism>
<dbReference type="AlphaFoldDB" id="A0A090YXA2"/>
<dbReference type="EMBL" id="JMQC01000008">
    <property type="protein sequence ID" value="KFN02738.1"/>
    <property type="molecule type" value="Genomic_DNA"/>
</dbReference>
<comment type="caution">
    <text evidence="1">The sequence shown here is derived from an EMBL/GenBank/DDBJ whole genome shotgun (WGS) entry which is preliminary data.</text>
</comment>
<keyword evidence="4" id="KW-1185">Reference proteome</keyword>